<proteinExistence type="predicted"/>
<feature type="region of interest" description="Disordered" evidence="1">
    <location>
        <begin position="28"/>
        <end position="125"/>
    </location>
</feature>
<keyword evidence="3" id="KW-1185">Reference proteome</keyword>
<name>A0AAV4FCE9_9GAST</name>
<evidence type="ECO:0000256" key="1">
    <source>
        <dbReference type="SAM" id="MobiDB-lite"/>
    </source>
</evidence>
<protein>
    <submittedName>
        <fullName evidence="2">Uncharacterized protein</fullName>
    </submittedName>
</protein>
<reference evidence="2 3" key="1">
    <citation type="journal article" date="2021" name="Elife">
        <title>Chloroplast acquisition without the gene transfer in kleptoplastic sea slugs, Plakobranchus ocellatus.</title>
        <authorList>
            <person name="Maeda T."/>
            <person name="Takahashi S."/>
            <person name="Yoshida T."/>
            <person name="Shimamura S."/>
            <person name="Takaki Y."/>
            <person name="Nagai Y."/>
            <person name="Toyoda A."/>
            <person name="Suzuki Y."/>
            <person name="Arimoto A."/>
            <person name="Ishii H."/>
            <person name="Satoh N."/>
            <person name="Nishiyama T."/>
            <person name="Hasebe M."/>
            <person name="Maruyama T."/>
            <person name="Minagawa J."/>
            <person name="Obokata J."/>
            <person name="Shigenobu S."/>
        </authorList>
    </citation>
    <scope>NUCLEOTIDE SEQUENCE [LARGE SCALE GENOMIC DNA]</scope>
</reference>
<organism evidence="2 3">
    <name type="scientific">Elysia marginata</name>
    <dbReference type="NCBI Taxonomy" id="1093978"/>
    <lineage>
        <taxon>Eukaryota</taxon>
        <taxon>Metazoa</taxon>
        <taxon>Spiralia</taxon>
        <taxon>Lophotrochozoa</taxon>
        <taxon>Mollusca</taxon>
        <taxon>Gastropoda</taxon>
        <taxon>Heterobranchia</taxon>
        <taxon>Euthyneura</taxon>
        <taxon>Panpulmonata</taxon>
        <taxon>Sacoglossa</taxon>
        <taxon>Placobranchoidea</taxon>
        <taxon>Plakobranchidae</taxon>
        <taxon>Elysia</taxon>
    </lineage>
</organism>
<dbReference type="AlphaFoldDB" id="A0AAV4FCE9"/>
<comment type="caution">
    <text evidence="2">The sequence shown here is derived from an EMBL/GenBank/DDBJ whole genome shotgun (WGS) entry which is preliminary data.</text>
</comment>
<dbReference type="EMBL" id="BMAT01007760">
    <property type="protein sequence ID" value="GFR70887.1"/>
    <property type="molecule type" value="Genomic_DNA"/>
</dbReference>
<dbReference type="Proteomes" id="UP000762676">
    <property type="component" value="Unassembled WGS sequence"/>
</dbReference>
<evidence type="ECO:0000313" key="3">
    <source>
        <dbReference type="Proteomes" id="UP000762676"/>
    </source>
</evidence>
<sequence>MVRYDLFSSVLYHHQVSGRMRSSSHCVSVIPNHANPTTQSVHAPDGENDGDDSSHGNGDEDVDGDDEDDDGNDDGGDNDDDDGGGENDDDNDDGVDNDDDENDGDDDDDNDGDDDDDNDDDWSDIKIVARWLYYQQKYKTRMNISKYSMS</sequence>
<feature type="compositionally biased region" description="Acidic residues" evidence="1">
    <location>
        <begin position="59"/>
        <end position="122"/>
    </location>
</feature>
<gene>
    <name evidence="2" type="ORF">ElyMa_003798200</name>
</gene>
<evidence type="ECO:0000313" key="2">
    <source>
        <dbReference type="EMBL" id="GFR70887.1"/>
    </source>
</evidence>
<accession>A0AAV4FCE9</accession>